<sequence length="200" mass="22561">MLTLTRITTLARQTRGPLNRISARNKITITNHSASEACNVHRPTPILLLRTNKADKIPCLWQQKFSEKGYSSVQAYIELPQDQEQPLQTSYGELKQATAELSFFPPLMISFGQVAWRISQKFVSNKPVSGLVMVEASHDDSSPELLQKYPMSEFEPHFPLLMLSNSKAPPFLEGWVDHIAPTSDADAFEQVVDWMDQVGM</sequence>
<accession>A0A162TQX0</accession>
<dbReference type="OrthoDB" id="3365310at2759"/>
<organism evidence="1 2">
    <name type="scientific">Mucor lusitanicus CBS 277.49</name>
    <dbReference type="NCBI Taxonomy" id="747725"/>
    <lineage>
        <taxon>Eukaryota</taxon>
        <taxon>Fungi</taxon>
        <taxon>Fungi incertae sedis</taxon>
        <taxon>Mucoromycota</taxon>
        <taxon>Mucoromycotina</taxon>
        <taxon>Mucoromycetes</taxon>
        <taxon>Mucorales</taxon>
        <taxon>Mucorineae</taxon>
        <taxon>Mucoraceae</taxon>
        <taxon>Mucor</taxon>
    </lineage>
</organism>
<name>A0A162TQX0_MUCCL</name>
<evidence type="ECO:0000313" key="2">
    <source>
        <dbReference type="Proteomes" id="UP000077051"/>
    </source>
</evidence>
<reference evidence="1 2" key="1">
    <citation type="submission" date="2015-06" db="EMBL/GenBank/DDBJ databases">
        <title>Expansion of signal transduction pathways in fungi by whole-genome duplication.</title>
        <authorList>
            <consortium name="DOE Joint Genome Institute"/>
            <person name="Corrochano L.M."/>
            <person name="Kuo A."/>
            <person name="Marcet-Houben M."/>
            <person name="Polaino S."/>
            <person name="Salamov A."/>
            <person name="Villalobos J.M."/>
            <person name="Alvarez M.I."/>
            <person name="Avalos J."/>
            <person name="Benito E.P."/>
            <person name="Benoit I."/>
            <person name="Burger G."/>
            <person name="Camino L.P."/>
            <person name="Canovas D."/>
            <person name="Cerda-Olmedo E."/>
            <person name="Cheng J.-F."/>
            <person name="Dominguez A."/>
            <person name="Elias M."/>
            <person name="Eslava A.P."/>
            <person name="Glaser F."/>
            <person name="Grimwood J."/>
            <person name="Gutierrez G."/>
            <person name="Heitman J."/>
            <person name="Henrissat B."/>
            <person name="Iturriaga E.A."/>
            <person name="Lang B.F."/>
            <person name="Lavin J.L."/>
            <person name="Lee S."/>
            <person name="Li W."/>
            <person name="Lindquist E."/>
            <person name="Lopez-Garcia S."/>
            <person name="Luque E.M."/>
            <person name="Marcos A.T."/>
            <person name="Martin J."/>
            <person name="Mccluskey K."/>
            <person name="Medina H.R."/>
            <person name="Miralles-Duran A."/>
            <person name="Miyazaki A."/>
            <person name="Munoz-Torres E."/>
            <person name="Oguiza J.A."/>
            <person name="Ohm R."/>
            <person name="Olmedo M."/>
            <person name="Orejas M."/>
            <person name="Ortiz-Castellanos L."/>
            <person name="Pisabarro A.G."/>
            <person name="Rodriguez-Romero J."/>
            <person name="Ruiz-Herrera J."/>
            <person name="Ruiz-Vazquez R."/>
            <person name="Sanz C."/>
            <person name="Schackwitz W."/>
            <person name="Schmutz J."/>
            <person name="Shahriari M."/>
            <person name="Shelest E."/>
            <person name="Silva-Franco F."/>
            <person name="Soanes D."/>
            <person name="Syed K."/>
            <person name="Tagua V.G."/>
            <person name="Talbot N.J."/>
            <person name="Thon M."/>
            <person name="De Vries R.P."/>
            <person name="Wiebenga A."/>
            <person name="Yadav J.S."/>
            <person name="Braun E.L."/>
            <person name="Baker S."/>
            <person name="Garre V."/>
            <person name="Horwitz B."/>
            <person name="Torres-Martinez S."/>
            <person name="Idnurm A."/>
            <person name="Herrera-Estrella A."/>
            <person name="Gabaldon T."/>
            <person name="Grigoriev I.V."/>
        </authorList>
    </citation>
    <scope>NUCLEOTIDE SEQUENCE [LARGE SCALE GENOMIC DNA]</scope>
    <source>
        <strain evidence="1 2">CBS 277.49</strain>
    </source>
</reference>
<keyword evidence="2" id="KW-1185">Reference proteome</keyword>
<protein>
    <submittedName>
        <fullName evidence="1">Uncharacterized protein</fullName>
    </submittedName>
</protein>
<proteinExistence type="predicted"/>
<evidence type="ECO:0000313" key="1">
    <source>
        <dbReference type="EMBL" id="OAD06392.1"/>
    </source>
</evidence>
<dbReference type="EMBL" id="AMYB01000002">
    <property type="protein sequence ID" value="OAD06392.1"/>
    <property type="molecule type" value="Genomic_DNA"/>
</dbReference>
<dbReference type="Proteomes" id="UP000077051">
    <property type="component" value="Unassembled WGS sequence"/>
</dbReference>
<dbReference type="VEuPathDB" id="FungiDB:MUCCIDRAFT_78556"/>
<gene>
    <name evidence="1" type="ORF">MUCCIDRAFT_78556</name>
</gene>
<dbReference type="AlphaFoldDB" id="A0A162TQX0"/>
<comment type="caution">
    <text evidence="1">The sequence shown here is derived from an EMBL/GenBank/DDBJ whole genome shotgun (WGS) entry which is preliminary data.</text>
</comment>